<gene>
    <name evidence="1" type="ORF">RHMOL_Rhmol09G0174000</name>
</gene>
<dbReference type="Proteomes" id="UP001062846">
    <property type="component" value="Chromosome 9"/>
</dbReference>
<dbReference type="EMBL" id="CM046396">
    <property type="protein sequence ID" value="KAI8539330.1"/>
    <property type="molecule type" value="Genomic_DNA"/>
</dbReference>
<sequence>MLVRLCYIFLYLWGMFSITCQSKSVPNVYVFGDSIVDCGPKSYHATGLKTGYLPYGTECLFMDKSRFTNGHTIPEYISSALDVFPPRSMDDLNIHAERGIIYASASSGILPETGTALGINYCMEKQVNFFNETVDKNLRPRFPLQDKLSEYLADSIYIINIGTSDYIYNYLQPDHYNSSRKYSGEDYAELLTNTLGNNLKDLYNIGARKMLVFQVGPLGCYPYVINKVKPSSRCAEDVNSLVSIFNEKLDVKLKELSEKLGGSAFVTARIFDLIKSMISSPSDYGFAEMRWPCCATQENGTGLCKGDQEENLPPDLPQESIQRGTQRLFLCMEVPPLRLNPNQSQIGKPVKYLCQERDLYLFFDELHMTQAAYKFIVNKCLNTSSDGACSPYGIYHLAEI</sequence>
<evidence type="ECO:0000313" key="1">
    <source>
        <dbReference type="EMBL" id="KAI8539330.1"/>
    </source>
</evidence>
<protein>
    <submittedName>
        <fullName evidence="1">Uncharacterized protein</fullName>
    </submittedName>
</protein>
<comment type="caution">
    <text evidence="1">The sequence shown here is derived from an EMBL/GenBank/DDBJ whole genome shotgun (WGS) entry which is preliminary data.</text>
</comment>
<organism evidence="1 2">
    <name type="scientific">Rhododendron molle</name>
    <name type="common">Chinese azalea</name>
    <name type="synonym">Azalea mollis</name>
    <dbReference type="NCBI Taxonomy" id="49168"/>
    <lineage>
        <taxon>Eukaryota</taxon>
        <taxon>Viridiplantae</taxon>
        <taxon>Streptophyta</taxon>
        <taxon>Embryophyta</taxon>
        <taxon>Tracheophyta</taxon>
        <taxon>Spermatophyta</taxon>
        <taxon>Magnoliopsida</taxon>
        <taxon>eudicotyledons</taxon>
        <taxon>Gunneridae</taxon>
        <taxon>Pentapetalae</taxon>
        <taxon>asterids</taxon>
        <taxon>Ericales</taxon>
        <taxon>Ericaceae</taxon>
        <taxon>Ericoideae</taxon>
        <taxon>Rhodoreae</taxon>
        <taxon>Rhododendron</taxon>
    </lineage>
</organism>
<reference evidence="1" key="1">
    <citation type="submission" date="2022-02" db="EMBL/GenBank/DDBJ databases">
        <title>Plant Genome Project.</title>
        <authorList>
            <person name="Zhang R.-G."/>
        </authorList>
    </citation>
    <scope>NUCLEOTIDE SEQUENCE</scope>
    <source>
        <strain evidence="1">AT1</strain>
    </source>
</reference>
<proteinExistence type="predicted"/>
<name>A0ACC0MED2_RHOML</name>
<accession>A0ACC0MED2</accession>
<evidence type="ECO:0000313" key="2">
    <source>
        <dbReference type="Proteomes" id="UP001062846"/>
    </source>
</evidence>
<keyword evidence="2" id="KW-1185">Reference proteome</keyword>